<dbReference type="EC" id="2.4.1.-" evidence="16"/>
<keyword evidence="13" id="KW-0472">Membrane</keyword>
<dbReference type="InterPro" id="IPR001173">
    <property type="entry name" value="Glyco_trans_2-like"/>
</dbReference>
<dbReference type="Gene3D" id="2.80.10.50">
    <property type="match status" value="1"/>
</dbReference>
<keyword evidence="6 16" id="KW-0808">Transferase</keyword>
<evidence type="ECO:0000256" key="12">
    <source>
        <dbReference type="ARBA" id="ARBA00023034"/>
    </source>
</evidence>
<evidence type="ECO:0000256" key="13">
    <source>
        <dbReference type="ARBA" id="ARBA00023136"/>
    </source>
</evidence>
<evidence type="ECO:0000256" key="9">
    <source>
        <dbReference type="ARBA" id="ARBA00022734"/>
    </source>
</evidence>
<dbReference type="WBParaSite" id="maker-uti_cns_0005593-snap-gene-0.2-mRNA-1">
    <property type="protein sequence ID" value="maker-uti_cns_0005593-snap-gene-0.2-mRNA-1"/>
    <property type="gene ID" value="maker-uti_cns_0005593-snap-gene-0.2"/>
</dbReference>
<dbReference type="CDD" id="cd23433">
    <property type="entry name" value="beta-trefoil_Ricin_GALNT1-like"/>
    <property type="match status" value="1"/>
</dbReference>
<keyword evidence="10" id="KW-0735">Signal-anchor</keyword>
<keyword evidence="14 16" id="KW-1015">Disulfide bond</keyword>
<keyword evidence="19" id="KW-1185">Reference proteome</keyword>
<dbReference type="GO" id="GO:0000139">
    <property type="term" value="C:Golgi membrane"/>
    <property type="evidence" value="ECO:0007669"/>
    <property type="project" value="UniProtKB-SubCell"/>
</dbReference>
<comment type="cofactor">
    <cofactor evidence="1 16">
        <name>Mn(2+)</name>
        <dbReference type="ChEBI" id="CHEBI:29035"/>
    </cofactor>
</comment>
<evidence type="ECO:0000313" key="19">
    <source>
        <dbReference type="Proteomes" id="UP000095280"/>
    </source>
</evidence>
<dbReference type="InterPro" id="IPR000772">
    <property type="entry name" value="Ricin_B_lectin"/>
</dbReference>
<evidence type="ECO:0000256" key="8">
    <source>
        <dbReference type="ARBA" id="ARBA00022723"/>
    </source>
</evidence>
<organism evidence="19 20">
    <name type="scientific">Macrostomum lignano</name>
    <dbReference type="NCBI Taxonomy" id="282301"/>
    <lineage>
        <taxon>Eukaryota</taxon>
        <taxon>Metazoa</taxon>
        <taxon>Spiralia</taxon>
        <taxon>Lophotrochozoa</taxon>
        <taxon>Platyhelminthes</taxon>
        <taxon>Rhabditophora</taxon>
        <taxon>Macrostomorpha</taxon>
        <taxon>Macrostomida</taxon>
        <taxon>Macrostomidae</taxon>
        <taxon>Macrostomum</taxon>
    </lineage>
</organism>
<feature type="compositionally biased region" description="Polar residues" evidence="17">
    <location>
        <begin position="307"/>
        <end position="316"/>
    </location>
</feature>
<proteinExistence type="inferred from homology"/>
<keyword evidence="15 16" id="KW-0464">Manganese</keyword>
<keyword evidence="7" id="KW-0812">Transmembrane</keyword>
<reference evidence="20" key="1">
    <citation type="submission" date="2016-11" db="UniProtKB">
        <authorList>
            <consortium name="WormBaseParasite"/>
        </authorList>
    </citation>
    <scope>IDENTIFICATION</scope>
</reference>
<keyword evidence="8" id="KW-0479">Metal-binding</keyword>
<evidence type="ECO:0000256" key="11">
    <source>
        <dbReference type="ARBA" id="ARBA00022989"/>
    </source>
</evidence>
<keyword evidence="12 16" id="KW-0333">Golgi apparatus</keyword>
<dbReference type="GO" id="GO:0004653">
    <property type="term" value="F:polypeptide N-acetylgalactosaminyltransferase activity"/>
    <property type="evidence" value="ECO:0007669"/>
    <property type="project" value="TreeGrafter"/>
</dbReference>
<dbReference type="GO" id="GO:0046872">
    <property type="term" value="F:metal ion binding"/>
    <property type="evidence" value="ECO:0007669"/>
    <property type="project" value="UniProtKB-KW"/>
</dbReference>
<comment type="similarity">
    <text evidence="4 16">Belongs to the glycosyltransferase 2 family. GalNAc-T subfamily.</text>
</comment>
<dbReference type="FunFam" id="3.90.550.10:FF:000021">
    <property type="entry name" value="Polypeptide N-acetylgalactosaminyltransferase"/>
    <property type="match status" value="1"/>
</dbReference>
<evidence type="ECO:0000256" key="16">
    <source>
        <dbReference type="RuleBase" id="RU361242"/>
    </source>
</evidence>
<evidence type="ECO:0000259" key="18">
    <source>
        <dbReference type="SMART" id="SM00458"/>
    </source>
</evidence>
<dbReference type="SUPFAM" id="SSF53448">
    <property type="entry name" value="Nucleotide-diphospho-sugar transferases"/>
    <property type="match status" value="1"/>
</dbReference>
<evidence type="ECO:0000256" key="4">
    <source>
        <dbReference type="ARBA" id="ARBA00005680"/>
    </source>
</evidence>
<evidence type="ECO:0000256" key="3">
    <source>
        <dbReference type="ARBA" id="ARBA00004922"/>
    </source>
</evidence>
<dbReference type="Proteomes" id="UP000095280">
    <property type="component" value="Unplaced"/>
</dbReference>
<dbReference type="GO" id="GO:0006493">
    <property type="term" value="P:protein O-linked glycosylation"/>
    <property type="evidence" value="ECO:0007669"/>
    <property type="project" value="TreeGrafter"/>
</dbReference>
<protein>
    <recommendedName>
        <fullName evidence="16">Polypeptide N-acetylgalactosaminyltransferase</fullName>
        <ecNumber evidence="16">2.4.1.-</ecNumber>
    </recommendedName>
    <alternativeName>
        <fullName evidence="16">Protein-UDP acetylgalactosaminyltransferase</fullName>
    </alternativeName>
</protein>
<evidence type="ECO:0000256" key="1">
    <source>
        <dbReference type="ARBA" id="ARBA00001936"/>
    </source>
</evidence>
<feature type="compositionally biased region" description="Pro residues" evidence="17">
    <location>
        <begin position="105"/>
        <end position="120"/>
    </location>
</feature>
<comment type="subcellular location">
    <subcellularLocation>
        <location evidence="2 16">Golgi apparatus membrane</location>
        <topology evidence="2 16">Single-pass type II membrane protein</topology>
    </subcellularLocation>
</comment>
<dbReference type="Pfam" id="PF00535">
    <property type="entry name" value="Glycos_transf_2"/>
    <property type="match status" value="1"/>
</dbReference>
<evidence type="ECO:0000256" key="5">
    <source>
        <dbReference type="ARBA" id="ARBA00022676"/>
    </source>
</evidence>
<evidence type="ECO:0000256" key="10">
    <source>
        <dbReference type="ARBA" id="ARBA00022968"/>
    </source>
</evidence>
<dbReference type="UniPathway" id="UPA00378"/>
<dbReference type="AlphaFoldDB" id="A0A1I8HCT4"/>
<evidence type="ECO:0000256" key="14">
    <source>
        <dbReference type="ARBA" id="ARBA00023157"/>
    </source>
</evidence>
<accession>A0A1I8HCT4</accession>
<sequence>LSKPSSPKKPVAKRASSVIKPRVEPAAAAGATTTTVTHTCLGPGSQEDLVDRHFRLSLMLTCCSQPQLPHLLMRQLFSTATANVTADQLTDLHFKLSLGRHWPLTAPPPTPPPTPPPRPEAAPLKSRQKPSISSAKWQQKHRKLAEQADWLPGEQQVVHRIDAAVQETVCSVDDGGGKVLPDNDIPDAAESFLHEPAEIFADFARNFAIVISNKIIQALDGKLPGDSQQQQPLLSAHHSGLRCSPRHPGTGNHFIECCRSSAAVVAAANAATSVAAASPIGRQSSPFFCSACWASPACSTPVRPTQLKPQPSSFSNVAKDAAASSSSKSRSPQLPSPWRIGDSQQQQPLLSAHHSGLRCSPGTPAPRRGRLSNRSAVVAVLLLSLLGLACLLYAGSPNPVEASAVELFNVAKDAAASSSSPLPSSAGLGGGGGAGGVGALWNNLVNAVGLAPSRPGDNGAAVVVPPELAERAKILFSENQFNLVASDLMALNRTLPDYRMSACQTKLYPDRLPTTSVVIVFHNEAWSTLLRTVHSVIDRSCAGCLKEVILVDDSSTRPFLGKPLDEYTATLSTPTRVLRMSSRSGLIRARLRGASVAQGDTITFLDAHCEATTGWLEPLLAEIKRNRRAVACPIIDVISEQNFQYVPASDSTWGGFNWRLNFRWYPVPQREFDRRKQDRSMPLYTPTMAGGLFTIDRRYFFEIGAYDSGMEIWGGENLEMSFRVWMCGGHLLLVTCSRVGHVFRKISPYSWPGGVANILNKNAMRTAAVWMDDYKDLLLRINPALRSVAYGDVTARLKLKAKLNCKSFGWYLENIYPESHFPANARYLGPMGNSRYKMCADTMGHQAHAKLGLGPCHGQGGNQLFAWGADNRLRSDDTCDDADSKQLFAADSAGGSSFRVRHVYTGLCMGVPLLAAQPKSQPAMVACGRGDEQLWQMDGFK</sequence>
<dbReference type="Gene3D" id="3.90.550.10">
    <property type="entry name" value="Spore Coat Polysaccharide Biosynthesis Protein SpsA, Chain A"/>
    <property type="match status" value="1"/>
</dbReference>
<name>A0A1I8HCT4_9PLAT</name>
<dbReference type="InterPro" id="IPR029044">
    <property type="entry name" value="Nucleotide-diphossugar_trans"/>
</dbReference>
<evidence type="ECO:0000256" key="7">
    <source>
        <dbReference type="ARBA" id="ARBA00022692"/>
    </source>
</evidence>
<dbReference type="PROSITE" id="PS50231">
    <property type="entry name" value="RICIN_B_LECTIN"/>
    <property type="match status" value="1"/>
</dbReference>
<dbReference type="InterPro" id="IPR035992">
    <property type="entry name" value="Ricin_B-like_lectins"/>
</dbReference>
<dbReference type="PANTHER" id="PTHR11675">
    <property type="entry name" value="N-ACETYLGALACTOSAMINYLTRANSFERASE"/>
    <property type="match status" value="1"/>
</dbReference>
<dbReference type="PANTHER" id="PTHR11675:SF101">
    <property type="entry name" value="POLYPEPTIDE N-ACETYLGALACTOSAMINYLTRANSFERASE 5"/>
    <property type="match status" value="1"/>
</dbReference>
<dbReference type="SUPFAM" id="SSF50370">
    <property type="entry name" value="Ricin B-like lectins"/>
    <property type="match status" value="1"/>
</dbReference>
<dbReference type="GO" id="GO:0030246">
    <property type="term" value="F:carbohydrate binding"/>
    <property type="evidence" value="ECO:0007669"/>
    <property type="project" value="UniProtKB-KW"/>
</dbReference>
<evidence type="ECO:0000313" key="20">
    <source>
        <dbReference type="WBParaSite" id="maker-uti_cns_0005593-snap-gene-0.2-mRNA-1"/>
    </source>
</evidence>
<keyword evidence="5 16" id="KW-0328">Glycosyltransferase</keyword>
<evidence type="ECO:0000256" key="6">
    <source>
        <dbReference type="ARBA" id="ARBA00022679"/>
    </source>
</evidence>
<dbReference type="SMART" id="SM00458">
    <property type="entry name" value="RICIN"/>
    <property type="match status" value="1"/>
</dbReference>
<dbReference type="CDD" id="cd02510">
    <property type="entry name" value="pp-GalNAc-T"/>
    <property type="match status" value="1"/>
</dbReference>
<evidence type="ECO:0000256" key="2">
    <source>
        <dbReference type="ARBA" id="ARBA00004323"/>
    </source>
</evidence>
<comment type="pathway">
    <text evidence="3 16">Protein modification; protein glycosylation.</text>
</comment>
<keyword evidence="11" id="KW-1133">Transmembrane helix</keyword>
<evidence type="ECO:0000256" key="17">
    <source>
        <dbReference type="SAM" id="MobiDB-lite"/>
    </source>
</evidence>
<evidence type="ECO:0000256" key="15">
    <source>
        <dbReference type="ARBA" id="ARBA00023211"/>
    </source>
</evidence>
<feature type="domain" description="Ricin B lectin" evidence="18">
    <location>
        <begin position="825"/>
        <end position="938"/>
    </location>
</feature>
<feature type="region of interest" description="Disordered" evidence="17">
    <location>
        <begin position="304"/>
        <end position="370"/>
    </location>
</feature>
<feature type="region of interest" description="Disordered" evidence="17">
    <location>
        <begin position="103"/>
        <end position="139"/>
    </location>
</feature>
<dbReference type="InterPro" id="IPR045885">
    <property type="entry name" value="GalNAc-T"/>
</dbReference>
<keyword evidence="9 16" id="KW-0430">Lectin</keyword>
<feature type="compositionally biased region" description="Low complexity" evidence="17">
    <location>
        <begin position="321"/>
        <end position="337"/>
    </location>
</feature>